<feature type="signal peptide" evidence="2">
    <location>
        <begin position="1"/>
        <end position="21"/>
    </location>
</feature>
<feature type="compositionally biased region" description="Basic and acidic residues" evidence="1">
    <location>
        <begin position="31"/>
        <end position="49"/>
    </location>
</feature>
<reference evidence="3 4" key="1">
    <citation type="journal article" date="2022" name="Int. J. Syst. Evol. Microbiol.">
        <title>Noviherbaspirillum aridicola sp. nov., isolated from an arid soil in Pakistan.</title>
        <authorList>
            <person name="Khan I.U."/>
            <person name="Saqib M."/>
            <person name="Amin A."/>
            <person name="Hussain F."/>
            <person name="Li L."/>
            <person name="Liu Y.H."/>
            <person name="Fang B.Z."/>
            <person name="Ahmed I."/>
            <person name="Li W.J."/>
        </authorList>
    </citation>
    <scope>NUCLEOTIDE SEQUENCE [LARGE SCALE GENOMIC DNA]</scope>
    <source>
        <strain evidence="3 4">NCCP-691</strain>
    </source>
</reference>
<evidence type="ECO:0000313" key="4">
    <source>
        <dbReference type="Proteomes" id="UP000887222"/>
    </source>
</evidence>
<accession>A0ABQ4Q323</accession>
<dbReference type="RefSeq" id="WP_220807753.1">
    <property type="nucleotide sequence ID" value="NZ_BPMK01000006.1"/>
</dbReference>
<feature type="compositionally biased region" description="Basic residues" evidence="1">
    <location>
        <begin position="77"/>
        <end position="88"/>
    </location>
</feature>
<name>A0ABQ4Q323_9BURK</name>
<dbReference type="Proteomes" id="UP000887222">
    <property type="component" value="Unassembled WGS sequence"/>
</dbReference>
<gene>
    <name evidence="3" type="ORF">NCCP691_16020</name>
</gene>
<sequence>MNKTAIAVLVSMLAAASAVQAQSQSMSPSTEIRESTDPARVAEVERRAADLMSRQQSSSGTGAASGTSDASSAERPMKKRQHQGRARQGKTEGSDTGSR</sequence>
<feature type="region of interest" description="Disordered" evidence="1">
    <location>
        <begin position="19"/>
        <end position="99"/>
    </location>
</feature>
<protein>
    <submittedName>
        <fullName evidence="3">Uncharacterized protein</fullName>
    </submittedName>
</protein>
<dbReference type="EMBL" id="BPMK01000006">
    <property type="protein sequence ID" value="GIZ51588.1"/>
    <property type="molecule type" value="Genomic_DNA"/>
</dbReference>
<evidence type="ECO:0000313" key="3">
    <source>
        <dbReference type="EMBL" id="GIZ51588.1"/>
    </source>
</evidence>
<keyword evidence="4" id="KW-1185">Reference proteome</keyword>
<feature type="compositionally biased region" description="Low complexity" evidence="1">
    <location>
        <begin position="57"/>
        <end position="73"/>
    </location>
</feature>
<proteinExistence type="predicted"/>
<comment type="caution">
    <text evidence="3">The sequence shown here is derived from an EMBL/GenBank/DDBJ whole genome shotgun (WGS) entry which is preliminary data.</text>
</comment>
<evidence type="ECO:0000256" key="2">
    <source>
        <dbReference type="SAM" id="SignalP"/>
    </source>
</evidence>
<feature type="chain" id="PRO_5045750445" evidence="2">
    <location>
        <begin position="22"/>
        <end position="99"/>
    </location>
</feature>
<evidence type="ECO:0000256" key="1">
    <source>
        <dbReference type="SAM" id="MobiDB-lite"/>
    </source>
</evidence>
<organism evidence="3 4">
    <name type="scientific">Noviherbaspirillum aridicola</name>
    <dbReference type="NCBI Taxonomy" id="2849687"/>
    <lineage>
        <taxon>Bacteria</taxon>
        <taxon>Pseudomonadati</taxon>
        <taxon>Pseudomonadota</taxon>
        <taxon>Betaproteobacteria</taxon>
        <taxon>Burkholderiales</taxon>
        <taxon>Oxalobacteraceae</taxon>
        <taxon>Noviherbaspirillum</taxon>
    </lineage>
</organism>
<keyword evidence="2" id="KW-0732">Signal</keyword>
<feature type="compositionally biased region" description="Basic and acidic residues" evidence="1">
    <location>
        <begin position="89"/>
        <end position="99"/>
    </location>
</feature>